<evidence type="ECO:0000313" key="18">
    <source>
        <dbReference type="Proteomes" id="UP001591681"/>
    </source>
</evidence>
<keyword evidence="9 14" id="KW-0732">Signal</keyword>
<comment type="similarity">
    <text evidence="2 14">Belongs to the ZP domain family. ZPC subfamily.</text>
</comment>
<dbReference type="InterPro" id="IPR055355">
    <property type="entry name" value="ZP-C"/>
</dbReference>
<evidence type="ECO:0000256" key="15">
    <source>
        <dbReference type="SAM" id="MobiDB-lite"/>
    </source>
</evidence>
<evidence type="ECO:0000256" key="1">
    <source>
        <dbReference type="ARBA" id="ARBA00004498"/>
    </source>
</evidence>
<dbReference type="GO" id="GO:0005886">
    <property type="term" value="C:plasma membrane"/>
    <property type="evidence" value="ECO:0007669"/>
    <property type="project" value="UniProtKB-SubCell"/>
</dbReference>
<evidence type="ECO:0000256" key="5">
    <source>
        <dbReference type="ARBA" id="ARBA00022525"/>
    </source>
</evidence>
<comment type="PTM">
    <text evidence="14">Proteolytically cleaved before the transmembrane segment to yield the secreted ectodomain incorporated in the zona pellucida.</text>
</comment>
<comment type="function">
    <text evidence="14">Component of the zona pellucida, an extracellular matrix surrounding oocytes which mediates sperm binding, induction of the acrosome reaction and prevents post-fertilization polyspermy. The zona pellucida is composed of 3 to 4 glycoproteins, ZP1, ZP2, ZP3, and ZP4. ZP3 is essential for sperm binding and zona matrix formation.</text>
</comment>
<feature type="region of interest" description="Disordered" evidence="15">
    <location>
        <begin position="270"/>
        <end position="292"/>
    </location>
</feature>
<dbReference type="PANTHER" id="PTHR11576">
    <property type="entry name" value="ZONA PELLUCIDA SPERM-BINDING PROTEIN 3"/>
    <property type="match status" value="1"/>
</dbReference>
<evidence type="ECO:0000256" key="7">
    <source>
        <dbReference type="ARBA" id="ARBA00022685"/>
    </source>
</evidence>
<dbReference type="GO" id="GO:2000344">
    <property type="term" value="P:positive regulation of acrosome reaction"/>
    <property type="evidence" value="ECO:0007669"/>
    <property type="project" value="UniProtKB-UniRule"/>
</dbReference>
<evidence type="ECO:0000259" key="16">
    <source>
        <dbReference type="PROSITE" id="PS51034"/>
    </source>
</evidence>
<evidence type="ECO:0000256" key="14">
    <source>
        <dbReference type="RuleBase" id="RU367066"/>
    </source>
</evidence>
<dbReference type="Proteomes" id="UP001591681">
    <property type="component" value="Unassembled WGS sequence"/>
</dbReference>
<dbReference type="FunFam" id="2.60.40.3210:FF:000001">
    <property type="entry name" value="Zona pellucida sperm-binding protein 3"/>
    <property type="match status" value="1"/>
</dbReference>
<dbReference type="PRINTS" id="PR00023">
    <property type="entry name" value="ZPELLUCIDA"/>
</dbReference>
<dbReference type="AlphaFoldDB" id="A0ABD1IVU9"/>
<keyword evidence="6 14" id="KW-0272">Extracellular matrix</keyword>
<comment type="subcellular location">
    <subcellularLocation>
        <location evidence="1">Secreted</location>
        <location evidence="1">Extracellular space</location>
        <location evidence="1">Extracellular matrix</location>
    </subcellularLocation>
    <subcellularLocation>
        <location evidence="14">Zona pellucida</location>
    </subcellularLocation>
    <subcellularLocation>
        <location evidence="14">Cell membrane</location>
        <topology evidence="14">Single-pass type I membrane protein</topology>
    </subcellularLocation>
</comment>
<dbReference type="FunFam" id="2.60.40.4100:FF:000002">
    <property type="entry name" value="Zona pellucida sperm-binding protein 3"/>
    <property type="match status" value="1"/>
</dbReference>
<dbReference type="Gene3D" id="2.60.40.4100">
    <property type="entry name" value="Zona pellucida, ZP-C domain"/>
    <property type="match status" value="1"/>
</dbReference>
<name>A0ABD1IVU9_9TELE</name>
<comment type="caution">
    <text evidence="17">The sequence shown here is derived from an EMBL/GenBank/DDBJ whole genome shotgun (WGS) entry which is preliminary data.</text>
</comment>
<dbReference type="InterPro" id="IPR048290">
    <property type="entry name" value="ZP_chr"/>
</dbReference>
<reference evidence="17 18" key="1">
    <citation type="submission" date="2024-09" db="EMBL/GenBank/DDBJ databases">
        <title>A chromosome-level genome assembly of Gray's grenadier anchovy, Coilia grayii.</title>
        <authorList>
            <person name="Fu Z."/>
        </authorList>
    </citation>
    <scope>NUCLEOTIDE SEQUENCE [LARGE SCALE GENOMIC DNA]</scope>
    <source>
        <strain evidence="17">G4</strain>
        <tissue evidence="17">Muscle</tissue>
    </source>
</reference>
<keyword evidence="18" id="KW-1185">Reference proteome</keyword>
<evidence type="ECO:0000256" key="8">
    <source>
        <dbReference type="ARBA" id="ARBA00022692"/>
    </source>
</evidence>
<feature type="compositionally biased region" description="Low complexity" evidence="15">
    <location>
        <begin position="272"/>
        <end position="286"/>
    </location>
</feature>
<keyword evidence="13" id="KW-0325">Glycoprotein</keyword>
<feature type="domain" description="ZP" evidence="16">
    <location>
        <begin position="63"/>
        <end position="349"/>
    </location>
</feature>
<keyword evidence="5 14" id="KW-0964">Secreted</keyword>
<gene>
    <name evidence="17" type="ORF">ACEWY4_024738</name>
</gene>
<evidence type="ECO:0000256" key="11">
    <source>
        <dbReference type="ARBA" id="ARBA00023136"/>
    </source>
</evidence>
<keyword evidence="7 14" id="KW-0165">Cleavage on pair of basic residues</keyword>
<proteinExistence type="inferred from homology"/>
<dbReference type="PROSITE" id="PS51034">
    <property type="entry name" value="ZP_2"/>
    <property type="match status" value="1"/>
</dbReference>
<dbReference type="GO" id="GO:0035805">
    <property type="term" value="C:egg coat"/>
    <property type="evidence" value="ECO:0007669"/>
    <property type="project" value="UniProtKB-SubCell"/>
</dbReference>
<protein>
    <recommendedName>
        <fullName evidence="3 14">Zona pellucida sperm-binding protein 3</fullName>
    </recommendedName>
</protein>
<evidence type="ECO:0000313" key="17">
    <source>
        <dbReference type="EMBL" id="KAL2078994.1"/>
    </source>
</evidence>
<evidence type="ECO:0000256" key="6">
    <source>
        <dbReference type="ARBA" id="ARBA00022530"/>
    </source>
</evidence>
<dbReference type="PANTHER" id="PTHR11576:SF2">
    <property type="entry name" value="ZONA PELLUCIDA SPERM-BINDING PROTEIN 3"/>
    <property type="match status" value="1"/>
</dbReference>
<evidence type="ECO:0000256" key="12">
    <source>
        <dbReference type="ARBA" id="ARBA00023157"/>
    </source>
</evidence>
<keyword evidence="10 14" id="KW-1133">Transmembrane helix</keyword>
<feature type="transmembrane region" description="Helical" evidence="14">
    <location>
        <begin position="12"/>
        <end position="30"/>
    </location>
</feature>
<dbReference type="Gene3D" id="2.60.40.3210">
    <property type="entry name" value="Zona pellucida, ZP-N domain"/>
    <property type="match status" value="1"/>
</dbReference>
<evidence type="ECO:0000256" key="3">
    <source>
        <dbReference type="ARBA" id="ARBA00017980"/>
    </source>
</evidence>
<evidence type="ECO:0000256" key="10">
    <source>
        <dbReference type="ARBA" id="ARBA00022989"/>
    </source>
</evidence>
<accession>A0ABD1IVU9</accession>
<sequence length="391" mass="43079">MSDSRLKDIYSCFQATVLVFTLMFTVSVISKNTLLTHKLENSERSGKDNARIGDLSKTGLEVECGEKNWKITVRREFFGRGVPFSPNFIRLGEDLKAHGPCAPQMDLLTSTQMVLHAGLQDCGSISEVNDDWLIYTNKLVFTPAPFQTRSGSVIQRGVPKVVPLECHYKRKQTVSGDPLTPTWLPMTSTVQAAGLLNFSLRVIRDDWRSVRSSTVFLQGEPVFLEAVVFAPLHPSVRVYVDYCVATLNPEPLSRPRYEFITNHGCLVDRPMPSSSSSPSPSSSSSSQFAPRDGVNSLRFSIPAFHFTQDPQSQSSQHQQVFINCRLRAVPQRIPPDPLNKACFLHQPSSSWRSVDGADAVCSCCATGDCHVPTGNTRGIASTLTALPTTGL</sequence>
<keyword evidence="8 14" id="KW-0812">Transmembrane</keyword>
<comment type="domain">
    <text evidence="14">The ZP domain is involved in the polymerization of the ZP proteins to form the zona pellucida.</text>
</comment>
<dbReference type="Pfam" id="PF23344">
    <property type="entry name" value="ZP-N"/>
    <property type="match status" value="1"/>
</dbReference>
<evidence type="ECO:0000256" key="13">
    <source>
        <dbReference type="ARBA" id="ARBA00023180"/>
    </source>
</evidence>
<dbReference type="GO" id="GO:0007339">
    <property type="term" value="P:binding of sperm to zona pellucida"/>
    <property type="evidence" value="ECO:0007669"/>
    <property type="project" value="UniProtKB-UniRule"/>
</dbReference>
<dbReference type="InterPro" id="IPR042235">
    <property type="entry name" value="ZP-C_dom"/>
</dbReference>
<evidence type="ECO:0000256" key="9">
    <source>
        <dbReference type="ARBA" id="ARBA00022729"/>
    </source>
</evidence>
<dbReference type="SMART" id="SM00241">
    <property type="entry name" value="ZP"/>
    <property type="match status" value="1"/>
</dbReference>
<dbReference type="InterPro" id="IPR055356">
    <property type="entry name" value="ZP-N"/>
</dbReference>
<keyword evidence="12 14" id="KW-1015">Disulfide bond</keyword>
<keyword evidence="11 14" id="KW-0472">Membrane</keyword>
<evidence type="ECO:0000256" key="2">
    <source>
        <dbReference type="ARBA" id="ARBA00006735"/>
    </source>
</evidence>
<dbReference type="InterPro" id="IPR001507">
    <property type="entry name" value="ZP_dom"/>
</dbReference>
<dbReference type="Pfam" id="PF00100">
    <property type="entry name" value="Zona_pellucida"/>
    <property type="match status" value="1"/>
</dbReference>
<evidence type="ECO:0000256" key="4">
    <source>
        <dbReference type="ARBA" id="ARBA00022475"/>
    </source>
</evidence>
<dbReference type="EMBL" id="JBHFQA010000022">
    <property type="protein sequence ID" value="KAL2078994.1"/>
    <property type="molecule type" value="Genomic_DNA"/>
</dbReference>
<dbReference type="GO" id="GO:0035803">
    <property type="term" value="P:egg coat formation"/>
    <property type="evidence" value="ECO:0007669"/>
    <property type="project" value="UniProtKB-UniRule"/>
</dbReference>
<keyword evidence="4 14" id="KW-1003">Cell membrane</keyword>
<organism evidence="17 18">
    <name type="scientific">Coilia grayii</name>
    <name type="common">Gray's grenadier anchovy</name>
    <dbReference type="NCBI Taxonomy" id="363190"/>
    <lineage>
        <taxon>Eukaryota</taxon>
        <taxon>Metazoa</taxon>
        <taxon>Chordata</taxon>
        <taxon>Craniata</taxon>
        <taxon>Vertebrata</taxon>
        <taxon>Euteleostomi</taxon>
        <taxon>Actinopterygii</taxon>
        <taxon>Neopterygii</taxon>
        <taxon>Teleostei</taxon>
        <taxon>Clupei</taxon>
        <taxon>Clupeiformes</taxon>
        <taxon>Clupeoidei</taxon>
        <taxon>Engraulidae</taxon>
        <taxon>Coilinae</taxon>
        <taxon>Coilia</taxon>
    </lineage>
</organism>
<dbReference type="GO" id="GO:0035804">
    <property type="term" value="F:structural constituent of egg coat"/>
    <property type="evidence" value="ECO:0007669"/>
    <property type="project" value="UniProtKB-UniRule"/>
</dbReference>